<name>A0A1E3H1G2_9HYPH</name>
<evidence type="ECO:0000256" key="8">
    <source>
        <dbReference type="SAM" id="Phobius"/>
    </source>
</evidence>
<dbReference type="PANTHER" id="PTHR33908">
    <property type="entry name" value="MANNOSYLTRANSFERASE YKCB-RELATED"/>
    <property type="match status" value="1"/>
</dbReference>
<evidence type="ECO:0000256" key="3">
    <source>
        <dbReference type="ARBA" id="ARBA00022676"/>
    </source>
</evidence>
<comment type="subcellular location">
    <subcellularLocation>
        <location evidence="1">Cell membrane</location>
        <topology evidence="1">Multi-pass membrane protein</topology>
    </subcellularLocation>
</comment>
<evidence type="ECO:0000256" key="2">
    <source>
        <dbReference type="ARBA" id="ARBA00022475"/>
    </source>
</evidence>
<dbReference type="GO" id="GO:0005886">
    <property type="term" value="C:plasma membrane"/>
    <property type="evidence" value="ECO:0007669"/>
    <property type="project" value="UniProtKB-SubCell"/>
</dbReference>
<protein>
    <submittedName>
        <fullName evidence="10">Undecaprenyl phosphate-alpha-4-amino-4-deoxy-L-arabinose arabinosyl transferase</fullName>
        <ecNumber evidence="10">2.4.2.43</ecNumber>
    </submittedName>
</protein>
<comment type="caution">
    <text evidence="10">The sequence shown here is derived from an EMBL/GenBank/DDBJ whole genome shotgun (WGS) entry which is preliminary data.</text>
</comment>
<feature type="transmembrane region" description="Helical" evidence="8">
    <location>
        <begin position="338"/>
        <end position="358"/>
    </location>
</feature>
<evidence type="ECO:0000256" key="1">
    <source>
        <dbReference type="ARBA" id="ARBA00004651"/>
    </source>
</evidence>
<dbReference type="Proteomes" id="UP000094622">
    <property type="component" value="Unassembled WGS sequence"/>
</dbReference>
<keyword evidence="6 8" id="KW-1133">Transmembrane helix</keyword>
<dbReference type="EC" id="2.4.2.43" evidence="10"/>
<evidence type="ECO:0000313" key="10">
    <source>
        <dbReference type="EMBL" id="ODN70134.1"/>
    </source>
</evidence>
<evidence type="ECO:0000256" key="7">
    <source>
        <dbReference type="ARBA" id="ARBA00023136"/>
    </source>
</evidence>
<evidence type="ECO:0000256" key="4">
    <source>
        <dbReference type="ARBA" id="ARBA00022679"/>
    </source>
</evidence>
<sequence length="461" mass="49403">MLETGDYVDIRLQTEPRYKKPIGIYWLQAASVKALGYDADAPIWAYRLPSLVAMVLSAVLVYLIGLSIAGPGVGLFAAAVFALSLIAGVEARLAKTDATLLAFILMAQLALARGFVGDTGRKRPWLAVLFWTAIGCGVLIKGPVILMVSGLTLLSLMVFSRSMRPLTVLYPLWGLLWALVLTLPWFLAIWQTAGSSFFSESLGKDFLAKVATGQENHGAPPGSFLVAAFVTFWPGIALLLLALPTVWAQRKTRPVGFLLAWALPSWAVFELVATKLPHYVMPLYPALALLTGLALAAGGLTFGGRWRKLAAGWIPLVALLLAGGLNAGFVIVEGHIDPYGIALAFAGAAVVIIGSIVMLRERPRFGLAIAAVGIVGIYATAYAWLLPRASHMWASNRIAEAVESRLTCAAPRLISVATVSRASSSCSARIWRSCLPTKARGASPKRTAPPLWWMLARMTPS</sequence>
<dbReference type="OrthoDB" id="9810951at2"/>
<proteinExistence type="predicted"/>
<dbReference type="GO" id="GO:0010041">
    <property type="term" value="P:response to iron(III) ion"/>
    <property type="evidence" value="ECO:0007669"/>
    <property type="project" value="TreeGrafter"/>
</dbReference>
<dbReference type="PANTHER" id="PTHR33908:SF3">
    <property type="entry name" value="UNDECAPRENYL PHOSPHATE-ALPHA-4-AMINO-4-DEOXY-L-ARABINOSE ARABINOSYL TRANSFERASE"/>
    <property type="match status" value="1"/>
</dbReference>
<evidence type="ECO:0000256" key="5">
    <source>
        <dbReference type="ARBA" id="ARBA00022692"/>
    </source>
</evidence>
<feature type="transmembrane region" description="Helical" evidence="8">
    <location>
        <begin position="365"/>
        <end position="385"/>
    </location>
</feature>
<dbReference type="RefSeq" id="WP_069307142.1">
    <property type="nucleotide sequence ID" value="NZ_MCRJ01000061.1"/>
</dbReference>
<feature type="transmembrane region" description="Helical" evidence="8">
    <location>
        <begin position="98"/>
        <end position="116"/>
    </location>
</feature>
<feature type="transmembrane region" description="Helical" evidence="8">
    <location>
        <begin position="309"/>
        <end position="332"/>
    </location>
</feature>
<evidence type="ECO:0000259" key="9">
    <source>
        <dbReference type="Pfam" id="PF13231"/>
    </source>
</evidence>
<dbReference type="Pfam" id="PF13231">
    <property type="entry name" value="PMT_2"/>
    <property type="match status" value="1"/>
</dbReference>
<reference evidence="10 11" key="1">
    <citation type="submission" date="2016-07" db="EMBL/GenBank/DDBJ databases">
        <title>Draft Genome Sequence of Methylobrevis pamukkalensis PK2.</title>
        <authorList>
            <person name="Vasilenko O.V."/>
            <person name="Doronina N.V."/>
            <person name="Shmareva M.N."/>
            <person name="Tarlachkov S.V."/>
            <person name="Mustakhimov I."/>
            <person name="Trotsenko Y.A."/>
        </authorList>
    </citation>
    <scope>NUCLEOTIDE SEQUENCE [LARGE SCALE GENOMIC DNA]</scope>
    <source>
        <strain evidence="10 11">PK2</strain>
    </source>
</reference>
<feature type="domain" description="Glycosyltransferase RgtA/B/C/D-like" evidence="9">
    <location>
        <begin position="19"/>
        <end position="186"/>
    </location>
</feature>
<evidence type="ECO:0000313" key="11">
    <source>
        <dbReference type="Proteomes" id="UP000094622"/>
    </source>
</evidence>
<feature type="transmembrane region" description="Helical" evidence="8">
    <location>
        <begin position="224"/>
        <end position="243"/>
    </location>
</feature>
<dbReference type="EMBL" id="MCRJ01000061">
    <property type="protein sequence ID" value="ODN70134.1"/>
    <property type="molecule type" value="Genomic_DNA"/>
</dbReference>
<organism evidence="10 11">
    <name type="scientific">Methylobrevis pamukkalensis</name>
    <dbReference type="NCBI Taxonomy" id="1439726"/>
    <lineage>
        <taxon>Bacteria</taxon>
        <taxon>Pseudomonadati</taxon>
        <taxon>Pseudomonadota</taxon>
        <taxon>Alphaproteobacteria</taxon>
        <taxon>Hyphomicrobiales</taxon>
        <taxon>Pleomorphomonadaceae</taxon>
        <taxon>Methylobrevis</taxon>
    </lineage>
</organism>
<dbReference type="GO" id="GO:0103015">
    <property type="term" value="F:4-amino-4-deoxy-L-arabinose transferase activity"/>
    <property type="evidence" value="ECO:0007669"/>
    <property type="project" value="UniProtKB-EC"/>
</dbReference>
<dbReference type="InterPro" id="IPR050297">
    <property type="entry name" value="LipidA_mod_glycosyltrf_83"/>
</dbReference>
<evidence type="ECO:0000256" key="6">
    <source>
        <dbReference type="ARBA" id="ARBA00022989"/>
    </source>
</evidence>
<feature type="transmembrane region" description="Helical" evidence="8">
    <location>
        <begin position="168"/>
        <end position="190"/>
    </location>
</feature>
<dbReference type="PATRIC" id="fig|1439726.3.peg.2690"/>
<feature type="transmembrane region" description="Helical" evidence="8">
    <location>
        <begin position="279"/>
        <end position="302"/>
    </location>
</feature>
<feature type="transmembrane region" description="Helical" evidence="8">
    <location>
        <begin position="128"/>
        <end position="156"/>
    </location>
</feature>
<keyword evidence="3 10" id="KW-0328">Glycosyltransferase</keyword>
<dbReference type="AlphaFoldDB" id="A0A1E3H1G2"/>
<keyword evidence="5 8" id="KW-0812">Transmembrane</keyword>
<feature type="transmembrane region" description="Helical" evidence="8">
    <location>
        <begin position="59"/>
        <end position="86"/>
    </location>
</feature>
<keyword evidence="11" id="KW-1185">Reference proteome</keyword>
<keyword evidence="7 8" id="KW-0472">Membrane</keyword>
<keyword evidence="4 10" id="KW-0808">Transferase</keyword>
<gene>
    <name evidence="10" type="primary">arnT</name>
    <name evidence="10" type="ORF">A6302_02558</name>
</gene>
<accession>A0A1E3H1G2</accession>
<dbReference type="GO" id="GO:0009103">
    <property type="term" value="P:lipopolysaccharide biosynthetic process"/>
    <property type="evidence" value="ECO:0007669"/>
    <property type="project" value="TreeGrafter"/>
</dbReference>
<feature type="transmembrane region" description="Helical" evidence="8">
    <location>
        <begin position="255"/>
        <end position="273"/>
    </location>
</feature>
<dbReference type="InterPro" id="IPR038731">
    <property type="entry name" value="RgtA/B/C-like"/>
</dbReference>
<keyword evidence="2" id="KW-1003">Cell membrane</keyword>